<dbReference type="Pfam" id="PF05699">
    <property type="entry name" value="Dimer_Tnp_hAT"/>
    <property type="match status" value="1"/>
</dbReference>
<evidence type="ECO:0000256" key="2">
    <source>
        <dbReference type="SAM" id="SignalP"/>
    </source>
</evidence>
<sequence>MEWWKRKRERLPNLAKLFFKLCCVLISSASVERVFSKQGLEVPDHVFANAQDELVLGQTLASNNPVLGRHKEHGLCTTRLASTGDGEISDSEDSDVLYIAVEDKDDVNGEPVNGEDDNGADSDDEDDNGVDSDVEDSKDDNDDGDDGDVENKDDEKKDAIYLSGDEA</sequence>
<feature type="region of interest" description="Disordered" evidence="1">
    <location>
        <begin position="102"/>
        <end position="167"/>
    </location>
</feature>
<dbReference type="EMBL" id="HBGJ01030784">
    <property type="protein sequence ID" value="CAD9261065.1"/>
    <property type="molecule type" value="Transcribed_RNA"/>
</dbReference>
<dbReference type="InterPro" id="IPR008906">
    <property type="entry name" value="HATC_C_dom"/>
</dbReference>
<dbReference type="GO" id="GO:0046983">
    <property type="term" value="F:protein dimerization activity"/>
    <property type="evidence" value="ECO:0007669"/>
    <property type="project" value="InterPro"/>
</dbReference>
<evidence type="ECO:0000256" key="1">
    <source>
        <dbReference type="SAM" id="MobiDB-lite"/>
    </source>
</evidence>
<name>A0A7S1XVH6_9STRA</name>
<evidence type="ECO:0000313" key="4">
    <source>
        <dbReference type="EMBL" id="CAD9261065.1"/>
    </source>
</evidence>
<feature type="domain" description="HAT C-terminal dimerisation" evidence="3">
    <location>
        <begin position="1"/>
        <end position="44"/>
    </location>
</feature>
<accession>A0A7S1XVH6</accession>
<protein>
    <recommendedName>
        <fullName evidence="3">HAT C-terminal dimerisation domain-containing protein</fullName>
    </recommendedName>
</protein>
<reference evidence="4" key="1">
    <citation type="submission" date="2021-01" db="EMBL/GenBank/DDBJ databases">
        <authorList>
            <person name="Corre E."/>
            <person name="Pelletier E."/>
            <person name="Niang G."/>
            <person name="Scheremetjew M."/>
            <person name="Finn R."/>
            <person name="Kale V."/>
            <person name="Holt S."/>
            <person name="Cochrane G."/>
            <person name="Meng A."/>
            <person name="Brown T."/>
            <person name="Cohen L."/>
        </authorList>
    </citation>
    <scope>NUCLEOTIDE SEQUENCE</scope>
    <source>
        <strain evidence="4">CCMP2877</strain>
    </source>
</reference>
<feature type="chain" id="PRO_5031277026" description="HAT C-terminal dimerisation domain-containing protein" evidence="2">
    <location>
        <begin position="30"/>
        <end position="167"/>
    </location>
</feature>
<feature type="compositionally biased region" description="Basic and acidic residues" evidence="1">
    <location>
        <begin position="149"/>
        <end position="159"/>
    </location>
</feature>
<dbReference type="InterPro" id="IPR012337">
    <property type="entry name" value="RNaseH-like_sf"/>
</dbReference>
<evidence type="ECO:0000259" key="3">
    <source>
        <dbReference type="Pfam" id="PF05699"/>
    </source>
</evidence>
<proteinExistence type="predicted"/>
<gene>
    <name evidence="4" type="ORF">PPAR1163_LOCUS19445</name>
</gene>
<organism evidence="4">
    <name type="scientific">Phaeomonas parva</name>
    <dbReference type="NCBI Taxonomy" id="124430"/>
    <lineage>
        <taxon>Eukaryota</taxon>
        <taxon>Sar</taxon>
        <taxon>Stramenopiles</taxon>
        <taxon>Ochrophyta</taxon>
        <taxon>Pinguiophyceae</taxon>
        <taxon>Pinguiochrysidales</taxon>
        <taxon>Pinguiochrysidaceae</taxon>
        <taxon>Phaeomonas</taxon>
    </lineage>
</organism>
<feature type="signal peptide" evidence="2">
    <location>
        <begin position="1"/>
        <end position="29"/>
    </location>
</feature>
<feature type="compositionally biased region" description="Acidic residues" evidence="1">
    <location>
        <begin position="113"/>
        <end position="148"/>
    </location>
</feature>
<keyword evidence="2" id="KW-0732">Signal</keyword>
<dbReference type="AlphaFoldDB" id="A0A7S1XVH6"/>
<dbReference type="SUPFAM" id="SSF53098">
    <property type="entry name" value="Ribonuclease H-like"/>
    <property type="match status" value="1"/>
</dbReference>